<dbReference type="EMBL" id="LFZO01000720">
    <property type="protein sequence ID" value="KXS99206.1"/>
    <property type="molecule type" value="Genomic_DNA"/>
</dbReference>
<name>A0A139H9U5_9PEZI</name>
<feature type="compositionally biased region" description="Acidic residues" evidence="1">
    <location>
        <begin position="116"/>
        <end position="127"/>
    </location>
</feature>
<protein>
    <submittedName>
        <fullName evidence="2">Uncharacterized protein</fullName>
    </submittedName>
</protein>
<comment type="caution">
    <text evidence="2">The sequence shown here is derived from an EMBL/GenBank/DDBJ whole genome shotgun (WGS) entry which is preliminary data.</text>
</comment>
<evidence type="ECO:0000256" key="1">
    <source>
        <dbReference type="SAM" id="MobiDB-lite"/>
    </source>
</evidence>
<dbReference type="Proteomes" id="UP000073492">
    <property type="component" value="Unassembled WGS sequence"/>
</dbReference>
<proteinExistence type="predicted"/>
<feature type="region of interest" description="Disordered" evidence="1">
    <location>
        <begin position="111"/>
        <end position="130"/>
    </location>
</feature>
<gene>
    <name evidence="2" type="ORF">AC579_7836</name>
</gene>
<dbReference type="AlphaFoldDB" id="A0A139H9U5"/>
<feature type="region of interest" description="Disordered" evidence="1">
    <location>
        <begin position="1"/>
        <end position="54"/>
    </location>
</feature>
<reference evidence="2 3" key="1">
    <citation type="submission" date="2015-07" db="EMBL/GenBank/DDBJ databases">
        <title>Comparative genomics of the Sigatoka disease complex on banana suggests a link between parallel evolutionary changes in Pseudocercospora fijiensis and Pseudocercospora eumusae and increased virulence on the banana host.</title>
        <authorList>
            <person name="Chang T.-C."/>
            <person name="Salvucci A."/>
            <person name="Crous P.W."/>
            <person name="Stergiopoulos I."/>
        </authorList>
    </citation>
    <scope>NUCLEOTIDE SEQUENCE [LARGE SCALE GENOMIC DNA]</scope>
    <source>
        <strain evidence="2 3">CBS 116634</strain>
    </source>
</reference>
<organism evidence="2 3">
    <name type="scientific">Pseudocercospora musae</name>
    <dbReference type="NCBI Taxonomy" id="113226"/>
    <lineage>
        <taxon>Eukaryota</taxon>
        <taxon>Fungi</taxon>
        <taxon>Dikarya</taxon>
        <taxon>Ascomycota</taxon>
        <taxon>Pezizomycotina</taxon>
        <taxon>Dothideomycetes</taxon>
        <taxon>Dothideomycetidae</taxon>
        <taxon>Mycosphaerellales</taxon>
        <taxon>Mycosphaerellaceae</taxon>
        <taxon>Pseudocercospora</taxon>
    </lineage>
</organism>
<accession>A0A139H9U5</accession>
<feature type="region of interest" description="Disordered" evidence="1">
    <location>
        <begin position="227"/>
        <end position="254"/>
    </location>
</feature>
<sequence>AATTTPKRPRLILKVSPPSTSSGVSPRSRPPIKLSLKKKRVSPPPASAREPFIDPFALEREKDLAAARGLLSLGQQEVRPARPGDSLPLYVPPPPPVPGGGRAALRARLQMREEESGGEESDGDDGELTGPIMSRGMVFAAAKRRRSGEDFNSVTVTIAEPKAPICNRDDEGGVPLITVEDANTVNPPTITDIVLPTAENSVAAETTIYCYSVSPVVFSAMPRPGSPIDLRSPSRHGSASPCQPSPISPSGSDDAFTITSATGPALELINGVQYPRAMQRFIAVAEYQVYPYYTVFFDIVMSTVIWRRFSASEI</sequence>
<feature type="region of interest" description="Disordered" evidence="1">
    <location>
        <begin position="75"/>
        <end position="102"/>
    </location>
</feature>
<feature type="non-terminal residue" evidence="2">
    <location>
        <position position="1"/>
    </location>
</feature>
<evidence type="ECO:0000313" key="2">
    <source>
        <dbReference type="EMBL" id="KXS99206.1"/>
    </source>
</evidence>
<evidence type="ECO:0000313" key="3">
    <source>
        <dbReference type="Proteomes" id="UP000073492"/>
    </source>
</evidence>
<keyword evidence="3" id="KW-1185">Reference proteome</keyword>
<feature type="compositionally biased region" description="Low complexity" evidence="1">
    <location>
        <begin position="15"/>
        <end position="27"/>
    </location>
</feature>
<dbReference type="STRING" id="113226.A0A139H9U5"/>